<comment type="caution">
    <text evidence="2">The sequence shown here is derived from an EMBL/GenBank/DDBJ whole genome shotgun (WGS) entry which is preliminary data.</text>
</comment>
<organism evidence="2 3">
    <name type="scientific">Vibrio marisflavi CECT 7928</name>
    <dbReference type="NCBI Taxonomy" id="634439"/>
    <lineage>
        <taxon>Bacteria</taxon>
        <taxon>Pseudomonadati</taxon>
        <taxon>Pseudomonadota</taxon>
        <taxon>Gammaproteobacteria</taxon>
        <taxon>Vibrionales</taxon>
        <taxon>Vibrionaceae</taxon>
        <taxon>Vibrio</taxon>
    </lineage>
</organism>
<sequence length="149" mass="17241">MTERIQNREVKVCPVVLRKTGTALELLLFEHPLANVLLVKGTLELTDCSIYSAALRELQEESGISKISSTMYLGSWESGFQNQQWHFVLCEIEQNLPNHWGFYTQDDGGHEFNFFWHKLGDETTFKCHKLFSDAIKQVEILLCNKVLYI</sequence>
<dbReference type="InterPro" id="IPR000086">
    <property type="entry name" value="NUDIX_hydrolase_dom"/>
</dbReference>
<proteinExistence type="predicted"/>
<reference evidence="2" key="1">
    <citation type="submission" date="2021-11" db="EMBL/GenBank/DDBJ databases">
        <authorList>
            <person name="Rodrigo-Torres L."/>
            <person name="Arahal R. D."/>
            <person name="Lucena T."/>
        </authorList>
    </citation>
    <scope>NUCLEOTIDE SEQUENCE</scope>
    <source>
        <strain evidence="2">CECT 7928</strain>
    </source>
</reference>
<name>A0ABM9A016_9VIBR</name>
<dbReference type="Proteomes" id="UP000838748">
    <property type="component" value="Unassembled WGS sequence"/>
</dbReference>
<evidence type="ECO:0000259" key="1">
    <source>
        <dbReference type="Pfam" id="PF00293"/>
    </source>
</evidence>
<dbReference type="CDD" id="cd04663">
    <property type="entry name" value="NUDIX_Hydrolase"/>
    <property type="match status" value="1"/>
</dbReference>
<dbReference type="InterPro" id="IPR015797">
    <property type="entry name" value="NUDIX_hydrolase-like_dom_sf"/>
</dbReference>
<protein>
    <recommendedName>
        <fullName evidence="1">Nudix hydrolase domain-containing protein</fullName>
    </recommendedName>
</protein>
<gene>
    <name evidence="2" type="ORF">VMF7928_00555</name>
</gene>
<evidence type="ECO:0000313" key="2">
    <source>
        <dbReference type="EMBL" id="CAH0536600.1"/>
    </source>
</evidence>
<keyword evidence="3" id="KW-1185">Reference proteome</keyword>
<feature type="domain" description="Nudix hydrolase" evidence="1">
    <location>
        <begin position="15"/>
        <end position="91"/>
    </location>
</feature>
<dbReference type="Gene3D" id="3.90.79.10">
    <property type="entry name" value="Nucleoside Triphosphate Pyrophosphohydrolase"/>
    <property type="match status" value="1"/>
</dbReference>
<dbReference type="Pfam" id="PF00293">
    <property type="entry name" value="NUDIX"/>
    <property type="match status" value="1"/>
</dbReference>
<dbReference type="RefSeq" id="WP_237359960.1">
    <property type="nucleotide sequence ID" value="NZ_CAKLDM010000001.1"/>
</dbReference>
<dbReference type="EMBL" id="CAKLDM010000001">
    <property type="protein sequence ID" value="CAH0536600.1"/>
    <property type="molecule type" value="Genomic_DNA"/>
</dbReference>
<evidence type="ECO:0000313" key="3">
    <source>
        <dbReference type="Proteomes" id="UP000838748"/>
    </source>
</evidence>
<dbReference type="SUPFAM" id="SSF55811">
    <property type="entry name" value="Nudix"/>
    <property type="match status" value="1"/>
</dbReference>
<accession>A0ABM9A016</accession>